<dbReference type="InterPro" id="IPR027417">
    <property type="entry name" value="P-loop_NTPase"/>
</dbReference>
<organism evidence="1 2">
    <name type="scientific">Cyanobium usitatum str. Tous</name>
    <dbReference type="NCBI Taxonomy" id="2116684"/>
    <lineage>
        <taxon>Bacteria</taxon>
        <taxon>Bacillati</taxon>
        <taxon>Cyanobacteriota</taxon>
        <taxon>Cyanophyceae</taxon>
        <taxon>Synechococcales</taxon>
        <taxon>Prochlorococcaceae</taxon>
        <taxon>Cyanobium</taxon>
    </lineage>
</organism>
<sequence length="565" mass="64419">MSTLWTSEVLTDIALRISTDGAIRFWDEDEQGNPQELSNANIIRYLNDFLPAVGIYNLPEEGIKGIPELAMVFVFENRVEKINPRQFESLVRKVLDEAGYAKVNQLMHFKKSKFYGKDVLLSVQRIEGRTLLRDNNSSSFGFFLNGYVEIASDKVTEIMSYSSLPGNSYVWNDLISHRKYLTPALEIRSGDRHFRDFVANLSRDAEGALSDQAFERLQIVIGYLCHRFHQESQRKCVVLMDRLEDDNHIGKSNGGTGKSLLIRCLSEVLNVISLNGKAFKRSTEDRFALAGVTEAHELVNFDDASERFSFESIFPHITGDFYVRRMRENPIAIPGDRAPKIVITTNHPMEGSDISHRRRQILVEVSSFYRQLLESEGKTPADVHGGMELCGSEWSEHDWNEFYQFIFECIQIYLKKGLPKHNEQSETYKRVQLIRRCGSAEMLDALVEILEQVSASGEEWFSEQFYAVTRSSVPQCSQTDATLLGLLKDVAEENGYLFNPHKNGLIDKQRLSGERWNRWVALGLDQSTKKSGGSYQKDDRVTVFRISKDGGAVEKNALELLMEQS</sequence>
<keyword evidence="2" id="KW-1185">Reference proteome</keyword>
<name>A0A2P7MZM7_9CYAN</name>
<evidence type="ECO:0008006" key="3">
    <source>
        <dbReference type="Google" id="ProtNLM"/>
    </source>
</evidence>
<reference evidence="1 2" key="1">
    <citation type="journal article" date="2018" name="Environ. Microbiol.">
        <title>Ecological and genomic features of two widespread freshwater picocyanobacteria.</title>
        <authorList>
            <person name="Cabello-Yeves P.J."/>
            <person name="Picazo A."/>
            <person name="Camacho A."/>
            <person name="Callieri C."/>
            <person name="Rosselli R."/>
            <person name="Roda-Garcia J.J."/>
            <person name="Coutinho F.H."/>
            <person name="Rodriguez-Valera F."/>
        </authorList>
    </citation>
    <scope>NUCLEOTIDE SEQUENCE [LARGE SCALE GENOMIC DNA]</scope>
    <source>
        <strain evidence="1 2">Tous</strain>
    </source>
</reference>
<gene>
    <name evidence="1" type="ORF">C7K55_04260</name>
</gene>
<dbReference type="RefSeq" id="WP_106502166.1">
    <property type="nucleotide sequence ID" value="NZ_PXXO01000003.1"/>
</dbReference>
<accession>A0A2P7MZM7</accession>
<evidence type="ECO:0000313" key="2">
    <source>
        <dbReference type="Proteomes" id="UP000243002"/>
    </source>
</evidence>
<dbReference type="Proteomes" id="UP000243002">
    <property type="component" value="Unassembled WGS sequence"/>
</dbReference>
<dbReference type="Gene3D" id="3.40.50.300">
    <property type="entry name" value="P-loop containing nucleotide triphosphate hydrolases"/>
    <property type="match status" value="1"/>
</dbReference>
<dbReference type="AlphaFoldDB" id="A0A2P7MZM7"/>
<comment type="caution">
    <text evidence="1">The sequence shown here is derived from an EMBL/GenBank/DDBJ whole genome shotgun (WGS) entry which is preliminary data.</text>
</comment>
<evidence type="ECO:0000313" key="1">
    <source>
        <dbReference type="EMBL" id="PSJ06660.1"/>
    </source>
</evidence>
<protein>
    <recommendedName>
        <fullName evidence="3">SF3 helicase domain-containing protein</fullName>
    </recommendedName>
</protein>
<proteinExistence type="predicted"/>
<dbReference type="OrthoDB" id="840343at2"/>
<dbReference type="EMBL" id="PXXO01000003">
    <property type="protein sequence ID" value="PSJ06660.1"/>
    <property type="molecule type" value="Genomic_DNA"/>
</dbReference>